<dbReference type="RefSeq" id="WP_353980895.1">
    <property type="nucleotide sequence ID" value="NZ_CP159578.1"/>
</dbReference>
<name>A0AB74UH06_9GAMM</name>
<feature type="transmembrane region" description="Helical" evidence="1">
    <location>
        <begin position="20"/>
        <end position="36"/>
    </location>
</feature>
<dbReference type="NCBIfam" id="TIGR03746">
    <property type="entry name" value="conj_TIGR03746"/>
    <property type="match status" value="1"/>
</dbReference>
<dbReference type="EMBL" id="CP159578">
    <property type="protein sequence ID" value="XCJ80045.1"/>
    <property type="molecule type" value="Genomic_DNA"/>
</dbReference>
<dbReference type="InterPro" id="IPR021548">
    <property type="entry name" value="DUF2895"/>
</dbReference>
<accession>A0AB74UH06</accession>
<evidence type="ECO:0000256" key="1">
    <source>
        <dbReference type="SAM" id="Phobius"/>
    </source>
</evidence>
<dbReference type="AlphaFoldDB" id="A0AB74UH06"/>
<keyword evidence="1" id="KW-0812">Transmembrane</keyword>
<gene>
    <name evidence="2" type="ORF">ABV408_02430</name>
</gene>
<proteinExistence type="predicted"/>
<keyword evidence="1" id="KW-1133">Transmembrane helix</keyword>
<protein>
    <submittedName>
        <fullName evidence="2">PFL_4703 family integrating conjugative element protein</fullName>
    </submittedName>
</protein>
<dbReference type="Pfam" id="PF11444">
    <property type="entry name" value="DUF2895"/>
    <property type="match status" value="1"/>
</dbReference>
<sequence length="229" mass="25791">MSRMRHALSARDAHITTLRLVIGLLALLCLCFFWGWKSAPERLTVYTPPDLRTGSTREWWKVPEPNVYTFAIYVWQTLNRWPVSGEADYKRNIDAYRNFLTPACVSYLQRDYAQRRARGELKGRVRGIYEIPGRGFQNDTPTGPGGVKVIDRDHWVVTADMGVSETYAGTTVRDTYVRYPLYVSRVDNDPNANPWGLQIGSSEGCFSGVPQRLGYADSSDTATGEGATP</sequence>
<evidence type="ECO:0000313" key="2">
    <source>
        <dbReference type="EMBL" id="XCJ80045.1"/>
    </source>
</evidence>
<keyword evidence="1" id="KW-0472">Membrane</keyword>
<reference evidence="2" key="1">
    <citation type="submission" date="2024-06" db="EMBL/GenBank/DDBJ databases">
        <title>Complete genome of Salinicola endophyticus HNIBRBA4755.</title>
        <authorList>
            <person name="Shin S.Y."/>
            <person name="Kang H."/>
            <person name="Song J."/>
        </authorList>
    </citation>
    <scope>NUCLEOTIDE SEQUENCE</scope>
    <source>
        <strain evidence="2">HNIBRBA4755</strain>
    </source>
</reference>
<organism evidence="2">
    <name type="scientific">Salinicola endophyticus</name>
    <dbReference type="NCBI Taxonomy" id="1949083"/>
    <lineage>
        <taxon>Bacteria</taxon>
        <taxon>Pseudomonadati</taxon>
        <taxon>Pseudomonadota</taxon>
        <taxon>Gammaproteobacteria</taxon>
        <taxon>Oceanospirillales</taxon>
        <taxon>Halomonadaceae</taxon>
        <taxon>Salinicola</taxon>
    </lineage>
</organism>